<comment type="caution">
    <text evidence="2">The sequence shown here is derived from an EMBL/GenBank/DDBJ whole genome shotgun (WGS) entry which is preliminary data.</text>
</comment>
<accession>A0A919SUZ3</accession>
<dbReference type="EMBL" id="BOQL01000078">
    <property type="protein sequence ID" value="GIM78997.1"/>
    <property type="molecule type" value="Genomic_DNA"/>
</dbReference>
<evidence type="ECO:0000313" key="2">
    <source>
        <dbReference type="EMBL" id="GIM78997.1"/>
    </source>
</evidence>
<feature type="region of interest" description="Disordered" evidence="1">
    <location>
        <begin position="1"/>
        <end position="24"/>
    </location>
</feature>
<dbReference type="AlphaFoldDB" id="A0A919SUZ3"/>
<organism evidence="2 3">
    <name type="scientific">Actinoplanes auranticolor</name>
    <dbReference type="NCBI Taxonomy" id="47988"/>
    <lineage>
        <taxon>Bacteria</taxon>
        <taxon>Bacillati</taxon>
        <taxon>Actinomycetota</taxon>
        <taxon>Actinomycetes</taxon>
        <taxon>Micromonosporales</taxon>
        <taxon>Micromonosporaceae</taxon>
        <taxon>Actinoplanes</taxon>
    </lineage>
</organism>
<evidence type="ECO:0000313" key="3">
    <source>
        <dbReference type="Proteomes" id="UP000681340"/>
    </source>
</evidence>
<dbReference type="Proteomes" id="UP000681340">
    <property type="component" value="Unassembled WGS sequence"/>
</dbReference>
<proteinExistence type="predicted"/>
<evidence type="ECO:0000256" key="1">
    <source>
        <dbReference type="SAM" id="MobiDB-lite"/>
    </source>
</evidence>
<sequence>MSGVDGEHGLPTPLPGREPVLRHGGDLSLRHQTALLNEVIGIGQRLRHDVDMETGETGAETREAGAATCEAGAEGGLMRPARAGWMSGWQQERRAA</sequence>
<protein>
    <submittedName>
        <fullName evidence="2">Uncharacterized protein</fullName>
    </submittedName>
</protein>
<reference evidence="2" key="1">
    <citation type="submission" date="2021-03" db="EMBL/GenBank/DDBJ databases">
        <title>Whole genome shotgun sequence of Actinoplanes auranticolor NBRC 12245.</title>
        <authorList>
            <person name="Komaki H."/>
            <person name="Tamura T."/>
        </authorList>
    </citation>
    <scope>NUCLEOTIDE SEQUENCE</scope>
    <source>
        <strain evidence="2">NBRC 12245</strain>
    </source>
</reference>
<gene>
    <name evidence="2" type="ORF">Aau02nite_83640</name>
</gene>
<name>A0A919SUZ3_9ACTN</name>
<keyword evidence="3" id="KW-1185">Reference proteome</keyword>